<dbReference type="PANTHER" id="PTHR37291:SF1">
    <property type="entry name" value="TYPE IV METHYL-DIRECTED RESTRICTION ENZYME ECOKMCRB SUBUNIT"/>
    <property type="match status" value="1"/>
</dbReference>
<feature type="compositionally biased region" description="Low complexity" evidence="1">
    <location>
        <begin position="680"/>
        <end position="695"/>
    </location>
</feature>
<dbReference type="InterPro" id="IPR011704">
    <property type="entry name" value="ATPase_dyneun-rel_AAA"/>
</dbReference>
<dbReference type="SUPFAM" id="SSF52540">
    <property type="entry name" value="P-loop containing nucleoside triphosphate hydrolases"/>
    <property type="match status" value="1"/>
</dbReference>
<dbReference type="SMART" id="SM00382">
    <property type="entry name" value="AAA"/>
    <property type="match status" value="1"/>
</dbReference>
<evidence type="ECO:0000313" key="4">
    <source>
        <dbReference type="Proteomes" id="UP001597192"/>
    </source>
</evidence>
<comment type="caution">
    <text evidence="3">The sequence shown here is derived from an EMBL/GenBank/DDBJ whole genome shotgun (WGS) entry which is preliminary data.</text>
</comment>
<name>A0ABW4CP88_9LACO</name>
<gene>
    <name evidence="3" type="ORF">ACFQ47_01680</name>
</gene>
<protein>
    <submittedName>
        <fullName evidence="3">Winged helix-turn-helix domain-containing protein</fullName>
    </submittedName>
</protein>
<dbReference type="PANTHER" id="PTHR37291">
    <property type="entry name" value="5-METHYLCYTOSINE-SPECIFIC RESTRICTION ENZYME B"/>
    <property type="match status" value="1"/>
</dbReference>
<dbReference type="InterPro" id="IPR003593">
    <property type="entry name" value="AAA+_ATPase"/>
</dbReference>
<dbReference type="RefSeq" id="WP_164510116.1">
    <property type="nucleotide sequence ID" value="NZ_JBHTOG010000005.1"/>
</dbReference>
<organism evidence="3 4">
    <name type="scientific">Lacticaseibacillus yichunensis</name>
    <dbReference type="NCBI Taxonomy" id="2486015"/>
    <lineage>
        <taxon>Bacteria</taxon>
        <taxon>Bacillati</taxon>
        <taxon>Bacillota</taxon>
        <taxon>Bacilli</taxon>
        <taxon>Lactobacillales</taxon>
        <taxon>Lactobacillaceae</taxon>
        <taxon>Lacticaseibacillus</taxon>
    </lineage>
</organism>
<dbReference type="Pfam" id="PF07728">
    <property type="entry name" value="AAA_5"/>
    <property type="match status" value="1"/>
</dbReference>
<dbReference type="EMBL" id="JBHTOG010000005">
    <property type="protein sequence ID" value="MFD1431420.1"/>
    <property type="molecule type" value="Genomic_DNA"/>
</dbReference>
<dbReference type="Pfam" id="PF14338">
    <property type="entry name" value="Mrr_N"/>
    <property type="match status" value="1"/>
</dbReference>
<evidence type="ECO:0000259" key="2">
    <source>
        <dbReference type="SMART" id="SM00382"/>
    </source>
</evidence>
<evidence type="ECO:0000313" key="3">
    <source>
        <dbReference type="EMBL" id="MFD1431420.1"/>
    </source>
</evidence>
<dbReference type="InterPro" id="IPR025745">
    <property type="entry name" value="Mrr-like_N_dom"/>
</dbReference>
<dbReference type="InterPro" id="IPR052934">
    <property type="entry name" value="Methyl-DNA_Rec/Restrict_Enz"/>
</dbReference>
<dbReference type="Gene3D" id="3.40.50.300">
    <property type="entry name" value="P-loop containing nucleotide triphosphate hydrolases"/>
    <property type="match status" value="1"/>
</dbReference>
<evidence type="ECO:0000256" key="1">
    <source>
        <dbReference type="SAM" id="MobiDB-lite"/>
    </source>
</evidence>
<dbReference type="Proteomes" id="UP001597192">
    <property type="component" value="Unassembled WGS sequence"/>
</dbReference>
<dbReference type="InterPro" id="IPR027417">
    <property type="entry name" value="P-loop_NTPase"/>
</dbReference>
<feature type="region of interest" description="Disordered" evidence="1">
    <location>
        <begin position="637"/>
        <end position="695"/>
    </location>
</feature>
<proteinExistence type="predicted"/>
<feature type="domain" description="AAA+ ATPase" evidence="2">
    <location>
        <begin position="341"/>
        <end position="537"/>
    </location>
</feature>
<accession>A0ABW4CP88</accession>
<keyword evidence="4" id="KW-1185">Reference proteome</keyword>
<sequence>MKVDYKQLQIAKDGVPALDGMLSVLLGTALEKPEWRGKDLIAKAIDAIGLPDDLRNATIGNNNTNTIENRTWWALSELTTAGMMLRPRRGYYQISELGEQLYHEYGLDLTRNLVREQDAYQAHLDEIKQNKESTADDSDAPSDAGVELQAEDEADEAMNAPVPGGSEAPKDARVEALLPIAQELIEYVNWSLAHNGGDYDADKAQDNRWIRGFRKRDNLSEIVIGGRQIGWNFGRAFGGSHISATPYLNIRAVNFTYDISDPKQPALRVDLHHDDTNDKTTLFATPLSGAQVTADEIRVVARVFWQEVDKHAVNRAAVATIPARPKIDAPEIDKYARALTTSANVIFRGAPGTGKTYLAKMVAAYIISGHTTTSVKDLTAEEKTRLGFVQFHPSYDYTDFVEGLRPHVSKKDEQMTFRLEPGTFKAFLQDAIDEQTANGDAAKPYVFIIDEINRGEIGKIFGELFYAIDPGYRGPAGAVSTQYANLHASDDADADKLYVPENVYILGTMNDIDRSVDSFDFAMRRRFRFMNITADERKGMLSELKNKQKLAETIMTDLNEAIEHTDGLNENYDLGPSYFLKLSEISPAELWAQYLEPLLAEYIRGMVNEKTQLESFEAIFNAAVKAAGVAPARAEAQAAGAASDGEDSGETHTTSTTTTLDLANSDEPADSDDPAKSNETPSSPATTPATGEQDE</sequence>
<reference evidence="4" key="1">
    <citation type="journal article" date="2019" name="Int. J. Syst. Evol. Microbiol.">
        <title>The Global Catalogue of Microorganisms (GCM) 10K type strain sequencing project: providing services to taxonomists for standard genome sequencing and annotation.</title>
        <authorList>
            <consortium name="The Broad Institute Genomics Platform"/>
            <consortium name="The Broad Institute Genome Sequencing Center for Infectious Disease"/>
            <person name="Wu L."/>
            <person name="Ma J."/>
        </authorList>
    </citation>
    <scope>NUCLEOTIDE SEQUENCE [LARGE SCALE GENOMIC DNA]</scope>
    <source>
        <strain evidence="4">CCM 8947</strain>
    </source>
</reference>